<keyword evidence="5 10" id="KW-0067">ATP-binding</keyword>
<dbReference type="PANTHER" id="PTHR11659:SF0">
    <property type="entry name" value="GLUTAMYL-TRNA(GLN) AMIDOTRANSFERASE SUBUNIT B, MITOCHONDRIAL"/>
    <property type="match status" value="1"/>
</dbReference>
<dbReference type="InterPro" id="IPR018027">
    <property type="entry name" value="Asn/Gln_amidotransferase"/>
</dbReference>
<dbReference type="PROSITE" id="PS01234">
    <property type="entry name" value="GATB"/>
    <property type="match status" value="1"/>
</dbReference>
<evidence type="ECO:0000259" key="11">
    <source>
        <dbReference type="SMART" id="SM00845"/>
    </source>
</evidence>
<dbReference type="SMART" id="SM00845">
    <property type="entry name" value="GatB_Yqey"/>
    <property type="match status" value="1"/>
</dbReference>
<reference evidence="12 13" key="1">
    <citation type="submission" date="2016-10" db="EMBL/GenBank/DDBJ databases">
        <authorList>
            <person name="de Groot N.N."/>
        </authorList>
    </citation>
    <scope>NUCLEOTIDE SEQUENCE [LARGE SCALE GENOMIC DNA]</scope>
    <source>
        <strain evidence="12 13">SLAS-1</strain>
    </source>
</reference>
<sequence>MLEDFQIVIGLEVHVQLQTETKLFCGCSTEFGRPPNVNTCPVCQGLPGTLPVLNERALEYSLLAARALNCSINEYSKFDRKNYFYPDLPKGYQISQYDLPLGYDGHLTIDIEEESDICEKKIGINRVHMEEDAGKLVHGDRPGSKSYSYVDLNRAGVPLIEIVSEPEMNSPREARLYLESLKQTIAYLGVSDCNMEEGSLRCDANISLRDRGTEKFGIKAEVKNMNSFSAVEEALSYEAKRQAEILSSGHEVVQETRAWDADRQQTTSMRTKEEAEDYRYFPEPDLMPLKISDSWIDEIDEKMPELPRQRCQRFQEEYNLPAYDAEVLTGEREFADLFEAAAEEYHDAKEVSNWLMGEYRRLLNENNLVPGEGQISPESLAELLKLVDDEVISSNMGKEVFEEMFEEGGDPGAIVEERGLKQISDEDQLGEIVAEVLEENPDVVEDILEGKDKAIGYLVGQVMQKTQGKANPQMAKNMLREKIENE</sequence>
<evidence type="ECO:0000313" key="13">
    <source>
        <dbReference type="Proteomes" id="UP000199476"/>
    </source>
</evidence>
<evidence type="ECO:0000256" key="1">
    <source>
        <dbReference type="ARBA" id="ARBA00005306"/>
    </source>
</evidence>
<dbReference type="InterPro" id="IPR014746">
    <property type="entry name" value="Gln_synth/guanido_kin_cat_dom"/>
</dbReference>
<dbReference type="InterPro" id="IPR042114">
    <property type="entry name" value="GatB_C_1"/>
</dbReference>
<organism evidence="12 13">
    <name type="scientific">Halarsenatibacter silvermanii</name>
    <dbReference type="NCBI Taxonomy" id="321763"/>
    <lineage>
        <taxon>Bacteria</taxon>
        <taxon>Bacillati</taxon>
        <taxon>Bacillota</taxon>
        <taxon>Clostridia</taxon>
        <taxon>Halanaerobiales</taxon>
        <taxon>Halarsenatibacteraceae</taxon>
        <taxon>Halarsenatibacter</taxon>
    </lineage>
</organism>
<keyword evidence="6 10" id="KW-0648">Protein biosynthesis</keyword>
<dbReference type="GO" id="GO:0050567">
    <property type="term" value="F:glutaminyl-tRNA synthase (glutamine-hydrolyzing) activity"/>
    <property type="evidence" value="ECO:0007669"/>
    <property type="project" value="UniProtKB-UniRule"/>
</dbReference>
<keyword evidence="4 10" id="KW-0547">Nucleotide-binding</keyword>
<accession>A0A1G9NHC2</accession>
<dbReference type="GO" id="GO:0005524">
    <property type="term" value="F:ATP binding"/>
    <property type="evidence" value="ECO:0007669"/>
    <property type="project" value="UniProtKB-KW"/>
</dbReference>
<dbReference type="FunFam" id="1.10.150.380:FF:000001">
    <property type="entry name" value="Aspartyl/glutamyl-tRNA(Asn/Gln) amidotransferase subunit B"/>
    <property type="match status" value="1"/>
</dbReference>
<dbReference type="NCBIfam" id="TIGR00133">
    <property type="entry name" value="gatB"/>
    <property type="match status" value="1"/>
</dbReference>
<dbReference type="EMBL" id="FNGO01000010">
    <property type="protein sequence ID" value="SDL85773.1"/>
    <property type="molecule type" value="Genomic_DNA"/>
</dbReference>
<evidence type="ECO:0000256" key="3">
    <source>
        <dbReference type="ARBA" id="ARBA00022598"/>
    </source>
</evidence>
<comment type="similarity">
    <text evidence="1 10">Belongs to the GatB/GatE family. GatB subfamily.</text>
</comment>
<dbReference type="InterPro" id="IPR004413">
    <property type="entry name" value="GatB"/>
</dbReference>
<name>A0A1G9NHC2_9FIRM</name>
<dbReference type="GO" id="GO:0006412">
    <property type="term" value="P:translation"/>
    <property type="evidence" value="ECO:0007669"/>
    <property type="project" value="UniProtKB-UniRule"/>
</dbReference>
<evidence type="ECO:0000256" key="5">
    <source>
        <dbReference type="ARBA" id="ARBA00022840"/>
    </source>
</evidence>
<dbReference type="InterPro" id="IPR003789">
    <property type="entry name" value="Asn/Gln_tRNA_amidoTrase-B-like"/>
</dbReference>
<dbReference type="STRING" id="321763.SAMN04488692_11073"/>
<dbReference type="OrthoDB" id="9804078at2"/>
<dbReference type="NCBIfam" id="NF004014">
    <property type="entry name" value="PRK05477.1-4"/>
    <property type="match status" value="1"/>
</dbReference>
<evidence type="ECO:0000256" key="9">
    <source>
        <dbReference type="ARBA" id="ARBA00047913"/>
    </source>
</evidence>
<dbReference type="InterPro" id="IPR017959">
    <property type="entry name" value="Asn/Gln-tRNA_amidoTrfase_suB/E"/>
</dbReference>
<dbReference type="SUPFAM" id="SSF55931">
    <property type="entry name" value="Glutamine synthetase/guanido kinase"/>
    <property type="match status" value="1"/>
</dbReference>
<dbReference type="SUPFAM" id="SSF89095">
    <property type="entry name" value="GatB/YqeY motif"/>
    <property type="match status" value="1"/>
</dbReference>
<evidence type="ECO:0000256" key="8">
    <source>
        <dbReference type="ARBA" id="ARBA00047380"/>
    </source>
</evidence>
<dbReference type="GO" id="GO:0016740">
    <property type="term" value="F:transferase activity"/>
    <property type="evidence" value="ECO:0007669"/>
    <property type="project" value="UniProtKB-KW"/>
</dbReference>
<evidence type="ECO:0000256" key="10">
    <source>
        <dbReference type="HAMAP-Rule" id="MF_00121"/>
    </source>
</evidence>
<keyword evidence="12" id="KW-0808">Transferase</keyword>
<dbReference type="PANTHER" id="PTHR11659">
    <property type="entry name" value="GLUTAMYL-TRNA GLN AMIDOTRANSFERASE SUBUNIT B MITOCHONDRIAL AND PROKARYOTIC PET112-RELATED"/>
    <property type="match status" value="1"/>
</dbReference>
<dbReference type="InterPro" id="IPR017958">
    <property type="entry name" value="Gln-tRNA_amidoTrfase_suB_CS"/>
</dbReference>
<dbReference type="GO" id="GO:0070681">
    <property type="term" value="P:glutaminyl-tRNAGln biosynthesis via transamidation"/>
    <property type="evidence" value="ECO:0007669"/>
    <property type="project" value="TreeGrafter"/>
</dbReference>
<evidence type="ECO:0000256" key="7">
    <source>
        <dbReference type="ARBA" id="ARBA00024799"/>
    </source>
</evidence>
<keyword evidence="3 10" id="KW-0436">Ligase</keyword>
<dbReference type="Proteomes" id="UP000199476">
    <property type="component" value="Unassembled WGS sequence"/>
</dbReference>
<dbReference type="GO" id="GO:0050566">
    <property type="term" value="F:asparaginyl-tRNA synthase (glutamine-hydrolyzing) activity"/>
    <property type="evidence" value="ECO:0007669"/>
    <property type="project" value="RHEA"/>
</dbReference>
<dbReference type="FunFam" id="1.10.10.410:FF:000001">
    <property type="entry name" value="Aspartyl/glutamyl-tRNA(Asn/Gln) amidotransferase subunit B"/>
    <property type="match status" value="1"/>
</dbReference>
<dbReference type="HAMAP" id="MF_00121">
    <property type="entry name" value="GatB"/>
    <property type="match status" value="1"/>
</dbReference>
<comment type="catalytic activity">
    <reaction evidence="8 10">
        <text>L-aspartyl-tRNA(Asn) + L-glutamine + ATP + H2O = L-asparaginyl-tRNA(Asn) + L-glutamate + ADP + phosphate + 2 H(+)</text>
        <dbReference type="Rhea" id="RHEA:14513"/>
        <dbReference type="Rhea" id="RHEA-COMP:9674"/>
        <dbReference type="Rhea" id="RHEA-COMP:9677"/>
        <dbReference type="ChEBI" id="CHEBI:15377"/>
        <dbReference type="ChEBI" id="CHEBI:15378"/>
        <dbReference type="ChEBI" id="CHEBI:29985"/>
        <dbReference type="ChEBI" id="CHEBI:30616"/>
        <dbReference type="ChEBI" id="CHEBI:43474"/>
        <dbReference type="ChEBI" id="CHEBI:58359"/>
        <dbReference type="ChEBI" id="CHEBI:78515"/>
        <dbReference type="ChEBI" id="CHEBI:78516"/>
        <dbReference type="ChEBI" id="CHEBI:456216"/>
    </reaction>
</comment>
<evidence type="ECO:0000256" key="2">
    <source>
        <dbReference type="ARBA" id="ARBA00011123"/>
    </source>
</evidence>
<dbReference type="AlphaFoldDB" id="A0A1G9NHC2"/>
<dbReference type="Gene3D" id="1.10.150.380">
    <property type="entry name" value="GatB domain, N-terminal subdomain"/>
    <property type="match status" value="1"/>
</dbReference>
<keyword evidence="13" id="KW-1185">Reference proteome</keyword>
<dbReference type="Pfam" id="PF02934">
    <property type="entry name" value="GatB_N"/>
    <property type="match status" value="1"/>
</dbReference>
<evidence type="ECO:0000256" key="4">
    <source>
        <dbReference type="ARBA" id="ARBA00022741"/>
    </source>
</evidence>
<evidence type="ECO:0000256" key="6">
    <source>
        <dbReference type="ARBA" id="ARBA00022917"/>
    </source>
</evidence>
<dbReference type="InterPro" id="IPR023168">
    <property type="entry name" value="GatB_Yqey_C_2"/>
</dbReference>
<dbReference type="NCBIfam" id="NF004012">
    <property type="entry name" value="PRK05477.1-2"/>
    <property type="match status" value="1"/>
</dbReference>
<feature type="domain" description="Asn/Gln amidotransferase" evidence="11">
    <location>
        <begin position="336"/>
        <end position="483"/>
    </location>
</feature>
<comment type="subunit">
    <text evidence="2 10">Heterotrimer of A, B and C subunits.</text>
</comment>
<dbReference type="Pfam" id="PF02637">
    <property type="entry name" value="GatB_Yqey"/>
    <property type="match status" value="1"/>
</dbReference>
<dbReference type="EC" id="6.3.5.-" evidence="10"/>
<dbReference type="Gene3D" id="1.10.10.410">
    <property type="match status" value="1"/>
</dbReference>
<dbReference type="RefSeq" id="WP_089760043.1">
    <property type="nucleotide sequence ID" value="NZ_FNGO01000010.1"/>
</dbReference>
<evidence type="ECO:0000313" key="12">
    <source>
        <dbReference type="EMBL" id="SDL85773.1"/>
    </source>
</evidence>
<gene>
    <name evidence="10" type="primary">gatB</name>
    <name evidence="12" type="ORF">SAMN04488692_11073</name>
</gene>
<proteinExistence type="inferred from homology"/>
<comment type="function">
    <text evidence="7 10">Allows the formation of correctly charged Asn-tRNA(Asn) or Gln-tRNA(Gln) through the transamidation of misacylated Asp-tRNA(Asn) or Glu-tRNA(Gln) in organisms which lack either or both of asparaginyl-tRNA or glutaminyl-tRNA synthetases. The reaction takes place in the presence of glutamine and ATP through an activated phospho-Asp-tRNA(Asn) or phospho-Glu-tRNA(Gln).</text>
</comment>
<protein>
    <recommendedName>
        <fullName evidence="10">Aspartyl/glutamyl-tRNA(Asn/Gln) amidotransferase subunit B</fullName>
        <shortName evidence="10">Asp/Glu-ADT subunit B</shortName>
        <ecNumber evidence="10">6.3.5.-</ecNumber>
    </recommendedName>
</protein>
<dbReference type="InterPro" id="IPR006075">
    <property type="entry name" value="Asn/Gln-tRNA_Trfase_suB/E_cat"/>
</dbReference>
<comment type="catalytic activity">
    <reaction evidence="9 10">
        <text>L-glutamyl-tRNA(Gln) + L-glutamine + ATP + H2O = L-glutaminyl-tRNA(Gln) + L-glutamate + ADP + phosphate + H(+)</text>
        <dbReference type="Rhea" id="RHEA:17521"/>
        <dbReference type="Rhea" id="RHEA-COMP:9681"/>
        <dbReference type="Rhea" id="RHEA-COMP:9684"/>
        <dbReference type="ChEBI" id="CHEBI:15377"/>
        <dbReference type="ChEBI" id="CHEBI:15378"/>
        <dbReference type="ChEBI" id="CHEBI:29985"/>
        <dbReference type="ChEBI" id="CHEBI:30616"/>
        <dbReference type="ChEBI" id="CHEBI:43474"/>
        <dbReference type="ChEBI" id="CHEBI:58359"/>
        <dbReference type="ChEBI" id="CHEBI:78520"/>
        <dbReference type="ChEBI" id="CHEBI:78521"/>
        <dbReference type="ChEBI" id="CHEBI:456216"/>
    </reaction>
</comment>